<dbReference type="InterPro" id="IPR001466">
    <property type="entry name" value="Beta-lactam-related"/>
</dbReference>
<dbReference type="PROSITE" id="PS51257">
    <property type="entry name" value="PROKAR_LIPOPROTEIN"/>
    <property type="match status" value="1"/>
</dbReference>
<evidence type="ECO:0000313" key="2">
    <source>
        <dbReference type="EMBL" id="QBR90434.1"/>
    </source>
</evidence>
<dbReference type="GO" id="GO:0016787">
    <property type="term" value="F:hydrolase activity"/>
    <property type="evidence" value="ECO:0007669"/>
    <property type="project" value="UniProtKB-KW"/>
</dbReference>
<dbReference type="InterPro" id="IPR050491">
    <property type="entry name" value="AmpC-like"/>
</dbReference>
<dbReference type="InterPro" id="IPR012338">
    <property type="entry name" value="Beta-lactam/transpept-like"/>
</dbReference>
<dbReference type="EMBL" id="CP038266">
    <property type="protein sequence ID" value="QBR90434.1"/>
    <property type="molecule type" value="Genomic_DNA"/>
</dbReference>
<dbReference type="Pfam" id="PF00144">
    <property type="entry name" value="Beta-lactamase"/>
    <property type="match status" value="1"/>
</dbReference>
<dbReference type="Proteomes" id="UP000295748">
    <property type="component" value="Chromosome"/>
</dbReference>
<proteinExistence type="predicted"/>
<protein>
    <submittedName>
        <fullName evidence="2">Class A beta-lactamase-related serine hydrolase</fullName>
    </submittedName>
</protein>
<dbReference type="RefSeq" id="WP_135070414.1">
    <property type="nucleotide sequence ID" value="NZ_CP038266.1"/>
</dbReference>
<feature type="domain" description="Beta-lactamase-related" evidence="1">
    <location>
        <begin position="53"/>
        <end position="378"/>
    </location>
</feature>
<accession>A0ABX5SWA5</accession>
<keyword evidence="3" id="KW-1185">Reference proteome</keyword>
<sequence length="425" mass="43853">MRSLRSRGVVAVAAGLVTLVALLSGCSGRDSVEIDLPPQVEGALPDETAQQLEAAVTSAMTATGSSGAIVGVWAPWSGSWVAGLGTQAPGGGGAVDTDMAFRAADVTRAMTCDVMFQVAAEGTIELDDSVTDYVNGFPDLADVTLRQLCDGTAGIGAYTPQLQSQFFSNLERQWDPRELAGYGLGQDRIEPGTEYRDSDSGYLLLGSALERATGMSMRELLEERIAEPLDLAVTALPTRTAAPPADGPVLPGYWSTANAEGAWNCTEPPEVTKMSASIGGADSGAVTDITDLGRYAQALATGALTPDASDRFESPLPVAADQPTWFTAAGGAYQAGALIGQYGAIPGYLTAAFADPRTGMTVAVVLNNSGASPNIGAWLAWELAAIASKAPAMEGETVPEAGLPWTAQQQHDAILANAICQPPAE</sequence>
<dbReference type="Gene3D" id="3.40.710.10">
    <property type="entry name" value="DD-peptidase/beta-lactamase superfamily"/>
    <property type="match status" value="1"/>
</dbReference>
<gene>
    <name evidence="2" type="ORF">E4K62_18150</name>
</gene>
<organism evidence="2 3">
    <name type="scientific">Microbacterium wangchenii</name>
    <dbReference type="NCBI Taxonomy" id="2541726"/>
    <lineage>
        <taxon>Bacteria</taxon>
        <taxon>Bacillati</taxon>
        <taxon>Actinomycetota</taxon>
        <taxon>Actinomycetes</taxon>
        <taxon>Micrococcales</taxon>
        <taxon>Microbacteriaceae</taxon>
        <taxon>Microbacterium</taxon>
    </lineage>
</organism>
<reference evidence="2 3" key="1">
    <citation type="submission" date="2019-03" db="EMBL/GenBank/DDBJ databases">
        <authorList>
            <person name="Dong K."/>
        </authorList>
    </citation>
    <scope>NUCLEOTIDE SEQUENCE [LARGE SCALE GENOMIC DNA]</scope>
    <source>
        <strain evidence="3">dk512</strain>
    </source>
</reference>
<name>A0ABX5SWA5_9MICO</name>
<dbReference type="PANTHER" id="PTHR46825">
    <property type="entry name" value="D-ALANYL-D-ALANINE-CARBOXYPEPTIDASE/ENDOPEPTIDASE AMPH"/>
    <property type="match status" value="1"/>
</dbReference>
<dbReference type="PANTHER" id="PTHR46825:SF7">
    <property type="entry name" value="D-ALANYL-D-ALANINE CARBOXYPEPTIDASE"/>
    <property type="match status" value="1"/>
</dbReference>
<keyword evidence="2" id="KW-0378">Hydrolase</keyword>
<evidence type="ECO:0000259" key="1">
    <source>
        <dbReference type="Pfam" id="PF00144"/>
    </source>
</evidence>
<evidence type="ECO:0000313" key="3">
    <source>
        <dbReference type="Proteomes" id="UP000295748"/>
    </source>
</evidence>
<dbReference type="SUPFAM" id="SSF56601">
    <property type="entry name" value="beta-lactamase/transpeptidase-like"/>
    <property type="match status" value="1"/>
</dbReference>